<dbReference type="Proteomes" id="UP000050360">
    <property type="component" value="Unassembled WGS sequence"/>
</dbReference>
<dbReference type="InterPro" id="IPR036188">
    <property type="entry name" value="FAD/NAD-bd_sf"/>
</dbReference>
<accession>A0A0P8ACD3</accession>
<feature type="domain" description="FAD-binding" evidence="1">
    <location>
        <begin position="3"/>
        <end position="40"/>
    </location>
</feature>
<proteinExistence type="predicted"/>
<dbReference type="Pfam" id="PF01494">
    <property type="entry name" value="FAD_binding_3"/>
    <property type="match status" value="1"/>
</dbReference>
<dbReference type="EMBL" id="LKCM01000310">
    <property type="protein sequence ID" value="KPQ41735.1"/>
    <property type="molecule type" value="Genomic_DNA"/>
</dbReference>
<evidence type="ECO:0000313" key="2">
    <source>
        <dbReference type="EMBL" id="KPQ41735.1"/>
    </source>
</evidence>
<protein>
    <submittedName>
        <fullName evidence="2">Geranylgeranyl reductase</fullName>
    </submittedName>
</protein>
<gene>
    <name evidence="2" type="ORF">MPEBLZ_03700</name>
</gene>
<evidence type="ECO:0000259" key="1">
    <source>
        <dbReference type="Pfam" id="PF01494"/>
    </source>
</evidence>
<dbReference type="InterPro" id="IPR002938">
    <property type="entry name" value="FAD-bd"/>
</dbReference>
<dbReference type="AlphaFoldDB" id="A0A0P8ACD3"/>
<comment type="caution">
    <text evidence="2">The sequence shown here is derived from an EMBL/GenBank/DDBJ whole genome shotgun (WGS) entry which is preliminary data.</text>
</comment>
<organism evidence="2 3">
    <name type="scientific">Candidatus Methanoperedens nitratireducens</name>
    <dbReference type="NCBI Taxonomy" id="1392998"/>
    <lineage>
        <taxon>Archaea</taxon>
        <taxon>Methanobacteriati</taxon>
        <taxon>Methanobacteriota</taxon>
        <taxon>Stenosarchaea group</taxon>
        <taxon>Methanomicrobia</taxon>
        <taxon>Methanosarcinales</taxon>
        <taxon>ANME-2 cluster</taxon>
        <taxon>Candidatus Methanoperedentaceae</taxon>
        <taxon>Candidatus Methanoperedens</taxon>
    </lineage>
</organism>
<sequence>MKYDTIVVGAGPAGSFTALKLAEQGLNVLLIDKQSRDRYKPAEVECAHDA</sequence>
<dbReference type="SUPFAM" id="SSF51905">
    <property type="entry name" value="FAD/NAD(P)-binding domain"/>
    <property type="match status" value="1"/>
</dbReference>
<name>A0A0P8ACD3_9EURY</name>
<dbReference type="GO" id="GO:0071949">
    <property type="term" value="F:FAD binding"/>
    <property type="evidence" value="ECO:0007669"/>
    <property type="project" value="InterPro"/>
</dbReference>
<reference evidence="2 3" key="1">
    <citation type="submission" date="2015-09" db="EMBL/GenBank/DDBJ databases">
        <title>A metagenomics-based metabolic model of nitrate-dependent anaerobic oxidation of methane by Methanoperedens-like archaea.</title>
        <authorList>
            <person name="Arshad A."/>
            <person name="Speth D.R."/>
            <person name="De Graaf R.M."/>
            <person name="Op Den Camp H.J."/>
            <person name="Jetten M.S."/>
            <person name="Welte C.U."/>
        </authorList>
    </citation>
    <scope>NUCLEOTIDE SEQUENCE [LARGE SCALE GENOMIC DNA]</scope>
</reference>
<dbReference type="Gene3D" id="3.50.50.60">
    <property type="entry name" value="FAD/NAD(P)-binding domain"/>
    <property type="match status" value="1"/>
</dbReference>
<evidence type="ECO:0000313" key="3">
    <source>
        <dbReference type="Proteomes" id="UP000050360"/>
    </source>
</evidence>